<comment type="caution">
    <text evidence="3">The sequence shown here is derived from an EMBL/GenBank/DDBJ whole genome shotgun (WGS) entry which is preliminary data.</text>
</comment>
<dbReference type="Gene3D" id="3.10.350.10">
    <property type="entry name" value="LysM domain"/>
    <property type="match status" value="2"/>
</dbReference>
<dbReference type="InterPro" id="IPR008258">
    <property type="entry name" value="Transglycosylase_SLT_dom_1"/>
</dbReference>
<protein>
    <submittedName>
        <fullName evidence="3">LysM peptidoglycan-binding domain-containing protein</fullName>
    </submittedName>
</protein>
<dbReference type="Pfam" id="PF01464">
    <property type="entry name" value="SLT"/>
    <property type="match status" value="1"/>
</dbReference>
<dbReference type="RefSeq" id="WP_272461311.1">
    <property type="nucleotide sequence ID" value="NZ_JAPFQL010000016.1"/>
</dbReference>
<dbReference type="Proteomes" id="UP001150259">
    <property type="component" value="Unassembled WGS sequence"/>
</dbReference>
<feature type="compositionally biased region" description="Low complexity" evidence="1">
    <location>
        <begin position="73"/>
        <end position="97"/>
    </location>
</feature>
<gene>
    <name evidence="3" type="ORF">OO014_05655</name>
</gene>
<dbReference type="SMART" id="SM00257">
    <property type="entry name" value="LysM"/>
    <property type="match status" value="2"/>
</dbReference>
<dbReference type="InterPro" id="IPR036779">
    <property type="entry name" value="LysM_dom_sf"/>
</dbReference>
<dbReference type="PROSITE" id="PS51782">
    <property type="entry name" value="LYSM"/>
    <property type="match status" value="2"/>
</dbReference>
<dbReference type="CDD" id="cd00254">
    <property type="entry name" value="LT-like"/>
    <property type="match status" value="1"/>
</dbReference>
<dbReference type="CDD" id="cd00118">
    <property type="entry name" value="LysM"/>
    <property type="match status" value="2"/>
</dbReference>
<dbReference type="Pfam" id="PF01476">
    <property type="entry name" value="LysM"/>
    <property type="match status" value="2"/>
</dbReference>
<dbReference type="EMBL" id="JAPFQL010000016">
    <property type="protein sequence ID" value="MDC5696735.1"/>
    <property type="molecule type" value="Genomic_DNA"/>
</dbReference>
<dbReference type="PANTHER" id="PTHR37423:SF2">
    <property type="entry name" value="MEMBRANE-BOUND LYTIC MUREIN TRANSGLYCOSYLASE C"/>
    <property type="match status" value="1"/>
</dbReference>
<name>A0ABT5GFS2_9MICO</name>
<evidence type="ECO:0000313" key="4">
    <source>
        <dbReference type="Proteomes" id="UP001150259"/>
    </source>
</evidence>
<dbReference type="InterPro" id="IPR023346">
    <property type="entry name" value="Lysozyme-like_dom_sf"/>
</dbReference>
<dbReference type="SUPFAM" id="SSF53955">
    <property type="entry name" value="Lysozyme-like"/>
    <property type="match status" value="1"/>
</dbReference>
<keyword evidence="4" id="KW-1185">Reference proteome</keyword>
<sequence>MLTADVAQLAPPAHALFAEQAARTWRTIIVRPGDTIWDLALAHRTTPGALVSKNRLAAGGSVIHPGQRLLVPGSGAATTRARTGSTQPATSAAAGRSTARRYVVRPGDTMSSIAAAHRISLTKLLSANRLANPRLIHPGQRIALPGKPAPVVPKSAGKPVPTSENTFAGYTYSDATVAAAKKNRDALARAAVPSRSDTASMIRRTAIRHGVDPRIALAIAWQESGWNQRAVSVANAIGTMQVIPSSGDWASALAGRRLDLLDTQDNITAGVVIIRALRVSSDSLEEAIGGYYQGLHSVRTRGMFADTKQYVAAVKAHMRRM</sequence>
<proteinExistence type="predicted"/>
<evidence type="ECO:0000313" key="3">
    <source>
        <dbReference type="EMBL" id="MDC5696735.1"/>
    </source>
</evidence>
<reference evidence="3 4" key="1">
    <citation type="submission" date="2022-11" db="EMBL/GenBank/DDBJ databases">
        <title>Anaerobic phenanthrene biodegradation by a DNRA strain PheN6.</title>
        <authorList>
            <person name="Zhang Z."/>
        </authorList>
    </citation>
    <scope>NUCLEOTIDE SEQUENCE [LARGE SCALE GENOMIC DNA]</scope>
    <source>
        <strain evidence="3 4">PheN6</strain>
    </source>
</reference>
<accession>A0ABT5GFS2</accession>
<feature type="domain" description="LysM" evidence="2">
    <location>
        <begin position="100"/>
        <end position="144"/>
    </location>
</feature>
<evidence type="ECO:0000256" key="1">
    <source>
        <dbReference type="SAM" id="MobiDB-lite"/>
    </source>
</evidence>
<dbReference type="Gene3D" id="1.10.530.10">
    <property type="match status" value="1"/>
</dbReference>
<feature type="domain" description="LysM" evidence="2">
    <location>
        <begin position="26"/>
        <end position="71"/>
    </location>
</feature>
<dbReference type="InterPro" id="IPR018392">
    <property type="entry name" value="LysM"/>
</dbReference>
<organism evidence="3 4">
    <name type="scientific">Intrasporangium calvum</name>
    <dbReference type="NCBI Taxonomy" id="53358"/>
    <lineage>
        <taxon>Bacteria</taxon>
        <taxon>Bacillati</taxon>
        <taxon>Actinomycetota</taxon>
        <taxon>Actinomycetes</taxon>
        <taxon>Micrococcales</taxon>
        <taxon>Intrasporangiaceae</taxon>
        <taxon>Intrasporangium</taxon>
    </lineage>
</organism>
<feature type="region of interest" description="Disordered" evidence="1">
    <location>
        <begin position="69"/>
        <end position="97"/>
    </location>
</feature>
<evidence type="ECO:0000259" key="2">
    <source>
        <dbReference type="PROSITE" id="PS51782"/>
    </source>
</evidence>
<dbReference type="PANTHER" id="PTHR37423">
    <property type="entry name" value="SOLUBLE LYTIC MUREIN TRANSGLYCOSYLASE-RELATED"/>
    <property type="match status" value="1"/>
</dbReference>
<dbReference type="SUPFAM" id="SSF54106">
    <property type="entry name" value="LysM domain"/>
    <property type="match status" value="2"/>
</dbReference>